<protein>
    <submittedName>
        <fullName evidence="1">Uncharacterized protein</fullName>
    </submittedName>
</protein>
<dbReference type="STRING" id="329726.AM1_1681"/>
<name>B0CB63_ACAM1</name>
<accession>B0CB63</accession>
<dbReference type="RefSeq" id="WP_012162219.1">
    <property type="nucleotide sequence ID" value="NC_009925.1"/>
</dbReference>
<gene>
    <name evidence="1" type="ordered locus">AM1_1681</name>
</gene>
<dbReference type="Proteomes" id="UP000000268">
    <property type="component" value="Chromosome"/>
</dbReference>
<dbReference type="KEGG" id="amr:AM1_1681"/>
<dbReference type="OrthoDB" id="1144299at2"/>
<sequence>MKKWQIIYHPQRRFSPVSWWVHKAVHETPLTSEWRDADQYAPAFPPCVFGEGFPCLLVTVDGFALEFASSYEVRHCIEILQQKHLPATKNLVCENSTTYQGFNHWLAIYPASLKSWKQRQRTVKILTKTLMELAQAGIHF</sequence>
<keyword evidence="2" id="KW-1185">Reference proteome</keyword>
<dbReference type="AlphaFoldDB" id="B0CB63"/>
<organism evidence="1 2">
    <name type="scientific">Acaryochloris marina (strain MBIC 11017)</name>
    <dbReference type="NCBI Taxonomy" id="329726"/>
    <lineage>
        <taxon>Bacteria</taxon>
        <taxon>Bacillati</taxon>
        <taxon>Cyanobacteriota</taxon>
        <taxon>Cyanophyceae</taxon>
        <taxon>Acaryochloridales</taxon>
        <taxon>Acaryochloridaceae</taxon>
        <taxon>Acaryochloris</taxon>
    </lineage>
</organism>
<dbReference type="EMBL" id="CP000828">
    <property type="protein sequence ID" value="ABW26702.1"/>
    <property type="molecule type" value="Genomic_DNA"/>
</dbReference>
<proteinExistence type="predicted"/>
<evidence type="ECO:0000313" key="2">
    <source>
        <dbReference type="Proteomes" id="UP000000268"/>
    </source>
</evidence>
<evidence type="ECO:0000313" key="1">
    <source>
        <dbReference type="EMBL" id="ABW26702.1"/>
    </source>
</evidence>
<dbReference type="HOGENOM" id="CLU_1830701_0_0_3"/>
<reference evidence="1 2" key="1">
    <citation type="journal article" date="2008" name="Proc. Natl. Acad. Sci. U.S.A.">
        <title>Niche adaptation and genome expansion in the chlorophyll d-producing cyanobacterium Acaryochloris marina.</title>
        <authorList>
            <person name="Swingley W.D."/>
            <person name="Chen M."/>
            <person name="Cheung P.C."/>
            <person name="Conrad A.L."/>
            <person name="Dejesa L.C."/>
            <person name="Hao J."/>
            <person name="Honchak B.M."/>
            <person name="Karbach L.E."/>
            <person name="Kurdoglu A."/>
            <person name="Lahiri S."/>
            <person name="Mastrian S.D."/>
            <person name="Miyashita H."/>
            <person name="Page L."/>
            <person name="Ramakrishna P."/>
            <person name="Satoh S."/>
            <person name="Sattley W.M."/>
            <person name="Shimada Y."/>
            <person name="Taylor H.L."/>
            <person name="Tomo T."/>
            <person name="Tsuchiya T."/>
            <person name="Wang Z.T."/>
            <person name="Raymond J."/>
            <person name="Mimuro M."/>
            <person name="Blankenship R.E."/>
            <person name="Touchman J.W."/>
        </authorList>
    </citation>
    <scope>NUCLEOTIDE SEQUENCE [LARGE SCALE GENOMIC DNA]</scope>
    <source>
        <strain evidence="2">MBIC 11017</strain>
    </source>
</reference>